<name>A0A556M9G4_9SPHI</name>
<keyword evidence="1" id="KW-0472">Membrane</keyword>
<keyword evidence="1" id="KW-1133">Transmembrane helix</keyword>
<feature type="transmembrane region" description="Helical" evidence="1">
    <location>
        <begin position="111"/>
        <end position="135"/>
    </location>
</feature>
<evidence type="ECO:0000313" key="3">
    <source>
        <dbReference type="Proteomes" id="UP000318733"/>
    </source>
</evidence>
<comment type="caution">
    <text evidence="2">The sequence shown here is derived from an EMBL/GenBank/DDBJ whole genome shotgun (WGS) entry which is preliminary data.</text>
</comment>
<gene>
    <name evidence="2" type="ORF">FO440_22270</name>
</gene>
<evidence type="ECO:0000313" key="2">
    <source>
        <dbReference type="EMBL" id="TSJ36557.1"/>
    </source>
</evidence>
<dbReference type="RefSeq" id="WP_144250524.1">
    <property type="nucleotide sequence ID" value="NZ_VLPK01000006.1"/>
</dbReference>
<feature type="transmembrane region" description="Helical" evidence="1">
    <location>
        <begin position="38"/>
        <end position="60"/>
    </location>
</feature>
<dbReference type="EMBL" id="VLPK01000006">
    <property type="protein sequence ID" value="TSJ36557.1"/>
    <property type="molecule type" value="Genomic_DNA"/>
</dbReference>
<keyword evidence="1" id="KW-0812">Transmembrane</keyword>
<feature type="transmembrane region" description="Helical" evidence="1">
    <location>
        <begin position="72"/>
        <end position="91"/>
    </location>
</feature>
<dbReference type="AlphaFoldDB" id="A0A556M9G4"/>
<dbReference type="OrthoDB" id="672208at2"/>
<proteinExistence type="predicted"/>
<organism evidence="2 3">
    <name type="scientific">Mucilaginibacter corticis</name>
    <dbReference type="NCBI Taxonomy" id="2597670"/>
    <lineage>
        <taxon>Bacteria</taxon>
        <taxon>Pseudomonadati</taxon>
        <taxon>Bacteroidota</taxon>
        <taxon>Sphingobacteriia</taxon>
        <taxon>Sphingobacteriales</taxon>
        <taxon>Sphingobacteriaceae</taxon>
        <taxon>Mucilaginibacter</taxon>
    </lineage>
</organism>
<protein>
    <submittedName>
        <fullName evidence="2">Uncharacterized protein</fullName>
    </submittedName>
</protein>
<keyword evidence="3" id="KW-1185">Reference proteome</keyword>
<accession>A0A556M9G4</accession>
<sequence>MFDWLYSIGKDIHFITGDMLTHLKGFDIRCSGYYGTPYATYLAISFLIITLGGIGMQYFAIDSPPKRPVATWWFVELIIAIVNFIAAYFVIGSSISPGHHCKDLMLNGLDVIGVCFFNVLCGLILAMLVTGLPWIRRMSTNNVFTTFYKNN</sequence>
<evidence type="ECO:0000256" key="1">
    <source>
        <dbReference type="SAM" id="Phobius"/>
    </source>
</evidence>
<reference evidence="2 3" key="1">
    <citation type="submission" date="2019-07" db="EMBL/GenBank/DDBJ databases">
        <authorList>
            <person name="Huq M.A."/>
        </authorList>
    </citation>
    <scope>NUCLEOTIDE SEQUENCE [LARGE SCALE GENOMIC DNA]</scope>
    <source>
        <strain evidence="2 3">MAH-19</strain>
    </source>
</reference>
<dbReference type="Proteomes" id="UP000318733">
    <property type="component" value="Unassembled WGS sequence"/>
</dbReference>